<protein>
    <submittedName>
        <fullName evidence="1">Uncharacterized protein</fullName>
    </submittedName>
</protein>
<dbReference type="GO" id="GO:0043622">
    <property type="term" value="P:cortical microtubule organization"/>
    <property type="evidence" value="ECO:0007669"/>
    <property type="project" value="InterPro"/>
</dbReference>
<organism evidence="1">
    <name type="scientific">Arundo donax</name>
    <name type="common">Giant reed</name>
    <name type="synonym">Donax arundinaceus</name>
    <dbReference type="NCBI Taxonomy" id="35708"/>
    <lineage>
        <taxon>Eukaryota</taxon>
        <taxon>Viridiplantae</taxon>
        <taxon>Streptophyta</taxon>
        <taxon>Embryophyta</taxon>
        <taxon>Tracheophyta</taxon>
        <taxon>Spermatophyta</taxon>
        <taxon>Magnoliopsida</taxon>
        <taxon>Liliopsida</taxon>
        <taxon>Poales</taxon>
        <taxon>Poaceae</taxon>
        <taxon>PACMAD clade</taxon>
        <taxon>Arundinoideae</taxon>
        <taxon>Arundineae</taxon>
        <taxon>Arundo</taxon>
    </lineage>
</organism>
<dbReference type="EMBL" id="GBRH01282745">
    <property type="protein sequence ID" value="JAD15150.1"/>
    <property type="molecule type" value="Transcribed_RNA"/>
</dbReference>
<evidence type="ECO:0000313" key="1">
    <source>
        <dbReference type="EMBL" id="JAD15150.1"/>
    </source>
</evidence>
<reference evidence="1" key="2">
    <citation type="journal article" date="2015" name="Data Brief">
        <title>Shoot transcriptome of the giant reed, Arundo donax.</title>
        <authorList>
            <person name="Barrero R.A."/>
            <person name="Guerrero F.D."/>
            <person name="Moolhuijzen P."/>
            <person name="Goolsby J.A."/>
            <person name="Tidwell J."/>
            <person name="Bellgard S.E."/>
            <person name="Bellgard M.I."/>
        </authorList>
    </citation>
    <scope>NUCLEOTIDE SEQUENCE</scope>
    <source>
        <tissue evidence="1">Shoot tissue taken approximately 20 cm above the soil surface</tissue>
    </source>
</reference>
<dbReference type="GO" id="GO:0004721">
    <property type="term" value="F:phosphoprotein phosphatase activity"/>
    <property type="evidence" value="ECO:0007669"/>
    <property type="project" value="InterPro"/>
</dbReference>
<dbReference type="GO" id="GO:0009737">
    <property type="term" value="P:response to abscisic acid"/>
    <property type="evidence" value="ECO:0007669"/>
    <property type="project" value="InterPro"/>
</dbReference>
<dbReference type="PANTHER" id="PTHR47100">
    <property type="entry name" value="DUAL SPECIFICITY PROTEIN PHOSPHATASE PHS1"/>
    <property type="match status" value="1"/>
</dbReference>
<sequence length="92" mass="9915">MKVCLICSKNVGLSTSSLKLHLQKAHKRLSAGSVDSAMAMEIQKSIESLRISRGGSLSPSQKVTKAFADGLIFWSAFLYCRGGNVHSHCCNS</sequence>
<dbReference type="AlphaFoldDB" id="A0A0A8XR83"/>
<dbReference type="PANTHER" id="PTHR47100:SF7">
    <property type="entry name" value="OS01G0311500 PROTEIN"/>
    <property type="match status" value="1"/>
</dbReference>
<proteinExistence type="predicted"/>
<dbReference type="InterPro" id="IPR035010">
    <property type="entry name" value="PHS1"/>
</dbReference>
<name>A0A0A8XR83_ARUDO</name>
<reference evidence="1" key="1">
    <citation type="submission" date="2014-09" db="EMBL/GenBank/DDBJ databases">
        <authorList>
            <person name="Magalhaes I.L.F."/>
            <person name="Oliveira U."/>
            <person name="Santos F.R."/>
            <person name="Vidigal T.H.D.A."/>
            <person name="Brescovit A.D."/>
            <person name="Santos A.J."/>
        </authorList>
    </citation>
    <scope>NUCLEOTIDE SEQUENCE</scope>
    <source>
        <tissue evidence="1">Shoot tissue taken approximately 20 cm above the soil surface</tissue>
    </source>
</reference>
<accession>A0A0A8XR83</accession>